<reference evidence="1" key="1">
    <citation type="journal article" date="2015" name="Nature">
        <title>Complex archaea that bridge the gap between prokaryotes and eukaryotes.</title>
        <authorList>
            <person name="Spang A."/>
            <person name="Saw J.H."/>
            <person name="Jorgensen S.L."/>
            <person name="Zaremba-Niedzwiedzka K."/>
            <person name="Martijn J."/>
            <person name="Lind A.E."/>
            <person name="van Eijk R."/>
            <person name="Schleper C."/>
            <person name="Guy L."/>
            <person name="Ettema T.J."/>
        </authorList>
    </citation>
    <scope>NUCLEOTIDE SEQUENCE</scope>
</reference>
<proteinExistence type="predicted"/>
<protein>
    <recommendedName>
        <fullName evidence="2">Oxidoreductase probably involved in sulfite reduction</fullName>
    </recommendedName>
</protein>
<dbReference type="EMBL" id="LAZR01061143">
    <property type="protein sequence ID" value="KKK64175.1"/>
    <property type="molecule type" value="Genomic_DNA"/>
</dbReference>
<dbReference type="InterPro" id="IPR008318">
    <property type="entry name" value="UCP030820"/>
</dbReference>
<accession>A0A0F8XSI5</accession>
<organism evidence="1">
    <name type="scientific">marine sediment metagenome</name>
    <dbReference type="NCBI Taxonomy" id="412755"/>
    <lineage>
        <taxon>unclassified sequences</taxon>
        <taxon>metagenomes</taxon>
        <taxon>ecological metagenomes</taxon>
    </lineage>
</organism>
<gene>
    <name evidence="1" type="ORF">LCGC14_2986870</name>
</gene>
<dbReference type="AlphaFoldDB" id="A0A0F8XSI5"/>
<comment type="caution">
    <text evidence="1">The sequence shown here is derived from an EMBL/GenBank/DDBJ whole genome shotgun (WGS) entry which is preliminary data.</text>
</comment>
<name>A0A0F8XSI5_9ZZZZ</name>
<sequence>MSVIVNDDGFSADDWAHDFHALGEVDAARGAPALAVDLQSDADPDTLAGQLGGIDMIRVDFPSFADGRGFTIARRLRQMGFHGRLRAQGHVIADQYAMARRCGFDEVEISDDLAERQPAGQWLRRAEWQAHDYQSRLRG</sequence>
<evidence type="ECO:0000313" key="1">
    <source>
        <dbReference type="EMBL" id="KKK64175.1"/>
    </source>
</evidence>
<dbReference type="Pfam" id="PF06073">
    <property type="entry name" value="DUF934"/>
    <property type="match status" value="1"/>
</dbReference>
<evidence type="ECO:0008006" key="2">
    <source>
        <dbReference type="Google" id="ProtNLM"/>
    </source>
</evidence>